<dbReference type="Proteomes" id="UP000228531">
    <property type="component" value="Unassembled WGS sequence"/>
</dbReference>
<dbReference type="InterPro" id="IPR014044">
    <property type="entry name" value="CAP_dom"/>
</dbReference>
<accession>A0A2M8W4K1</accession>
<evidence type="ECO:0000313" key="3">
    <source>
        <dbReference type="Proteomes" id="UP000228531"/>
    </source>
</evidence>
<evidence type="ECO:0000259" key="1">
    <source>
        <dbReference type="Pfam" id="PF00188"/>
    </source>
</evidence>
<dbReference type="Gene3D" id="3.40.33.10">
    <property type="entry name" value="CAP"/>
    <property type="match status" value="1"/>
</dbReference>
<feature type="domain" description="SCP" evidence="1">
    <location>
        <begin position="52"/>
        <end position="167"/>
    </location>
</feature>
<organism evidence="2 3">
    <name type="scientific">Yoonia maricola</name>
    <dbReference type="NCBI Taxonomy" id="420999"/>
    <lineage>
        <taxon>Bacteria</taxon>
        <taxon>Pseudomonadati</taxon>
        <taxon>Pseudomonadota</taxon>
        <taxon>Alphaproteobacteria</taxon>
        <taxon>Rhodobacterales</taxon>
        <taxon>Paracoccaceae</taxon>
        <taxon>Yoonia</taxon>
    </lineage>
</organism>
<evidence type="ECO:0000313" key="2">
    <source>
        <dbReference type="EMBL" id="PJI85840.1"/>
    </source>
</evidence>
<gene>
    <name evidence="2" type="ORF">BC777_2187</name>
</gene>
<dbReference type="AlphaFoldDB" id="A0A2M8W4K1"/>
<protein>
    <submittedName>
        <fullName evidence="2">Cysteine-rich secretory protein family protein</fullName>
    </submittedName>
</protein>
<dbReference type="RefSeq" id="WP_100368186.1">
    <property type="nucleotide sequence ID" value="NZ_PGTY01000002.1"/>
</dbReference>
<dbReference type="EMBL" id="PGTY01000002">
    <property type="protein sequence ID" value="PJI85840.1"/>
    <property type="molecule type" value="Genomic_DNA"/>
</dbReference>
<keyword evidence="3" id="KW-1185">Reference proteome</keyword>
<name>A0A2M8W4K1_9RHOB</name>
<reference evidence="2 3" key="1">
    <citation type="submission" date="2017-11" db="EMBL/GenBank/DDBJ databases">
        <title>Genomic Encyclopedia of Archaeal and Bacterial Type Strains, Phase II (KMG-II): From Individual Species to Whole Genera.</title>
        <authorList>
            <person name="Goeker M."/>
        </authorList>
    </citation>
    <scope>NUCLEOTIDE SEQUENCE [LARGE SCALE GENOMIC DNA]</scope>
    <source>
        <strain evidence="2 3">DSM 29128</strain>
    </source>
</reference>
<dbReference type="InterPro" id="IPR035940">
    <property type="entry name" value="CAP_sf"/>
</dbReference>
<dbReference type="PANTHER" id="PTHR31157">
    <property type="entry name" value="SCP DOMAIN-CONTAINING PROTEIN"/>
    <property type="match status" value="1"/>
</dbReference>
<dbReference type="PROSITE" id="PS51257">
    <property type="entry name" value="PROKAR_LIPOPROTEIN"/>
    <property type="match status" value="1"/>
</dbReference>
<dbReference type="Pfam" id="PF00188">
    <property type="entry name" value="CAP"/>
    <property type="match status" value="1"/>
</dbReference>
<dbReference type="CDD" id="cd05379">
    <property type="entry name" value="CAP_bacterial"/>
    <property type="match status" value="1"/>
</dbReference>
<comment type="caution">
    <text evidence="2">The sequence shown here is derived from an EMBL/GenBank/DDBJ whole genome shotgun (WGS) entry which is preliminary data.</text>
</comment>
<sequence length="183" mass="19763">MLRRDLFLGLAALGLTACGSTSNRPLGPDGLPLPSAYVIQSGDEAAIQFRMLDSVNALRQTAGAEPVTLDARLNAAAATHARDMAVQNRPWLFGSDGSSPVERARRVGFPGRLLGENISESFESELQTLGAWMAQPDTRAVILDPNARFMGFAWYQEESAKLWWTLNMGSDPAVSQPIAGRGF</sequence>
<dbReference type="PANTHER" id="PTHR31157:SF1">
    <property type="entry name" value="SCP DOMAIN-CONTAINING PROTEIN"/>
    <property type="match status" value="1"/>
</dbReference>
<dbReference type="OrthoDB" id="7846629at2"/>
<dbReference type="SUPFAM" id="SSF55797">
    <property type="entry name" value="PR-1-like"/>
    <property type="match status" value="1"/>
</dbReference>
<proteinExistence type="predicted"/>